<proteinExistence type="predicted"/>
<accession>A0A8J8MJX8</accession>
<dbReference type="KEGG" id="vpy:HZI73_13225"/>
<evidence type="ECO:0000313" key="1">
    <source>
        <dbReference type="EMBL" id="QUI23192.1"/>
    </source>
</evidence>
<reference evidence="1" key="1">
    <citation type="submission" date="2020-07" db="EMBL/GenBank/DDBJ databases">
        <title>Vallitalea pronyensis genome.</title>
        <authorList>
            <person name="Postec A."/>
        </authorList>
    </citation>
    <scope>NUCLEOTIDE SEQUENCE</scope>
    <source>
        <strain evidence="1">FatNI3</strain>
    </source>
</reference>
<dbReference type="AlphaFoldDB" id="A0A8J8MJX8"/>
<keyword evidence="2" id="KW-1185">Reference proteome</keyword>
<protein>
    <submittedName>
        <fullName evidence="1">DUF4391 domain-containing protein</fullName>
    </submittedName>
</protein>
<dbReference type="EMBL" id="CP058649">
    <property type="protein sequence ID" value="QUI23192.1"/>
    <property type="molecule type" value="Genomic_DNA"/>
</dbReference>
<gene>
    <name evidence="1" type="ORF">HZI73_13225</name>
</gene>
<evidence type="ECO:0000313" key="2">
    <source>
        <dbReference type="Proteomes" id="UP000683246"/>
    </source>
</evidence>
<sequence>MSGLPKSTMMKKQIPKSAIYKKYGMDSKAREKFDNDISRIYIVNEVSTRTMIIERGLEIDSFFVVQIMLKNKKYDESNIIKITKLINQNMIFELRYEDKKSFAVYRGKLITSDWRDDESEPMKIQGLTLDEVWKQLIIQIGDIHVEPQNTLDEQIQVNDMKEKILANIKSLDRKARSERQPRKKFEMVEKINELKKELGEL</sequence>
<organism evidence="1 2">
    <name type="scientific">Vallitalea pronyensis</name>
    <dbReference type="NCBI Taxonomy" id="1348613"/>
    <lineage>
        <taxon>Bacteria</taxon>
        <taxon>Bacillati</taxon>
        <taxon>Bacillota</taxon>
        <taxon>Clostridia</taxon>
        <taxon>Lachnospirales</taxon>
        <taxon>Vallitaleaceae</taxon>
        <taxon>Vallitalea</taxon>
    </lineage>
</organism>
<dbReference type="Pfam" id="PF14335">
    <property type="entry name" value="DUF4391"/>
    <property type="match status" value="1"/>
</dbReference>
<dbReference type="Proteomes" id="UP000683246">
    <property type="component" value="Chromosome"/>
</dbReference>
<name>A0A8J8MJX8_9FIRM</name>
<dbReference type="RefSeq" id="WP_212693871.1">
    <property type="nucleotide sequence ID" value="NZ_CP058649.1"/>
</dbReference>
<dbReference type="InterPro" id="IPR025503">
    <property type="entry name" value="DUF4391"/>
</dbReference>